<evidence type="ECO:0000256" key="1">
    <source>
        <dbReference type="ARBA" id="ARBA00005254"/>
    </source>
</evidence>
<protein>
    <submittedName>
        <fullName evidence="2">Enoyl-CoA hydratase</fullName>
    </submittedName>
</protein>
<comment type="similarity">
    <text evidence="1">Belongs to the enoyl-CoA hydratase/isomerase family.</text>
</comment>
<evidence type="ECO:0000313" key="3">
    <source>
        <dbReference type="Proteomes" id="UP000076131"/>
    </source>
</evidence>
<dbReference type="AlphaFoldDB" id="A0A154QIP1"/>
<dbReference type="Gene3D" id="1.10.12.10">
    <property type="entry name" value="Lyase 2-enoyl-coa Hydratase, Chain A, domain 2"/>
    <property type="match status" value="1"/>
</dbReference>
<dbReference type="InterPro" id="IPR001753">
    <property type="entry name" value="Enoyl-CoA_hydra/iso"/>
</dbReference>
<dbReference type="SUPFAM" id="SSF52096">
    <property type="entry name" value="ClpP/crotonase"/>
    <property type="match status" value="1"/>
</dbReference>
<evidence type="ECO:0000313" key="2">
    <source>
        <dbReference type="EMBL" id="KZC24039.1"/>
    </source>
</evidence>
<dbReference type="EMBL" id="LVJS01000034">
    <property type="protein sequence ID" value="KZC24039.1"/>
    <property type="molecule type" value="Genomic_DNA"/>
</dbReference>
<dbReference type="FunFam" id="3.90.226.10:FF:000066">
    <property type="entry name" value="Enoyl-CoA hydratase"/>
    <property type="match status" value="1"/>
</dbReference>
<dbReference type="RefSeq" id="WP_008435243.1">
    <property type="nucleotide sequence ID" value="NZ_LVJS01000034.1"/>
</dbReference>
<dbReference type="Pfam" id="PF00378">
    <property type="entry name" value="ECH_1"/>
    <property type="match status" value="1"/>
</dbReference>
<dbReference type="CDD" id="cd06558">
    <property type="entry name" value="crotonase-like"/>
    <property type="match status" value="1"/>
</dbReference>
<dbReference type="PANTHER" id="PTHR42964">
    <property type="entry name" value="ENOYL-COA HYDRATASE"/>
    <property type="match status" value="1"/>
</dbReference>
<dbReference type="InterPro" id="IPR014748">
    <property type="entry name" value="Enoyl-CoA_hydra_C"/>
</dbReference>
<sequence>MTDSILSERRGAVAWLTLNRPQVHNAFDDSLIAALTGALAQADADPAVRCVVLSGSGSTFSAGADLNWMRGMAAASEQENREDSLRLAQLMRTLQFLSKPTIARVNGAAYGGGVGLVACCDIAIGVDSAKFALSEVKLGLVPAVISPYVVAAIGLRQARRLFVSGEVFDALEAQRIGLLHAVVTGTELDEAIERQLHWLAKAGPLAQREAKQLALHTGGAELAETERIDAANAALIARLRVSPEGQHGLAAFLDKRAPAWVAATQQESGA</sequence>
<gene>
    <name evidence="2" type="ORF">RHOFW104T7_10535</name>
</gene>
<name>A0A154QIP1_9GAMM</name>
<dbReference type="InterPro" id="IPR051683">
    <property type="entry name" value="Enoyl-CoA_Hydratase/Isomerase"/>
</dbReference>
<proteinExistence type="inferred from homology"/>
<dbReference type="GO" id="GO:0003824">
    <property type="term" value="F:catalytic activity"/>
    <property type="evidence" value="ECO:0007669"/>
    <property type="project" value="UniProtKB-ARBA"/>
</dbReference>
<dbReference type="Gene3D" id="3.90.226.10">
    <property type="entry name" value="2-enoyl-CoA Hydratase, Chain A, domain 1"/>
    <property type="match status" value="1"/>
</dbReference>
<accession>A0A154QIP1</accession>
<comment type="caution">
    <text evidence="2">The sequence shown here is derived from an EMBL/GenBank/DDBJ whole genome shotgun (WGS) entry which is preliminary data.</text>
</comment>
<keyword evidence="3" id="KW-1185">Reference proteome</keyword>
<organism evidence="2 3">
    <name type="scientific">Rhodanobacter thiooxydans</name>
    <dbReference type="NCBI Taxonomy" id="416169"/>
    <lineage>
        <taxon>Bacteria</taxon>
        <taxon>Pseudomonadati</taxon>
        <taxon>Pseudomonadota</taxon>
        <taxon>Gammaproteobacteria</taxon>
        <taxon>Lysobacterales</taxon>
        <taxon>Rhodanobacteraceae</taxon>
        <taxon>Rhodanobacter</taxon>
    </lineage>
</organism>
<reference evidence="2 3" key="1">
    <citation type="journal article" date="2016" name="MBio">
        <title>Lateral Gene Transfer in a Heavy Metal-Contaminated-Groundwater Microbial Community.</title>
        <authorList>
            <person name="Hemme C.L."/>
            <person name="Green S.J."/>
            <person name="Rishishwar L."/>
            <person name="Prakash O."/>
            <person name="Pettenato A."/>
            <person name="Chakraborty R."/>
            <person name="Deutschbauer A.M."/>
            <person name="Van Nostrand J.D."/>
            <person name="Wu L."/>
            <person name="He Z."/>
            <person name="Jordan I.K."/>
            <person name="Hazen T.C."/>
            <person name="Arkin A.P."/>
            <person name="Kostka J.E."/>
            <person name="Zhou J."/>
        </authorList>
    </citation>
    <scope>NUCLEOTIDE SEQUENCE [LARGE SCALE GENOMIC DNA]</scope>
    <source>
        <strain evidence="2 3">FW104-T7</strain>
    </source>
</reference>
<dbReference type="PANTHER" id="PTHR42964:SF1">
    <property type="entry name" value="POLYKETIDE BIOSYNTHESIS ENOYL-COA HYDRATASE PKSH-RELATED"/>
    <property type="match status" value="1"/>
</dbReference>
<dbReference type="eggNOG" id="COG1024">
    <property type="taxonomic scope" value="Bacteria"/>
</dbReference>
<dbReference type="GO" id="GO:0008300">
    <property type="term" value="P:isoprenoid catabolic process"/>
    <property type="evidence" value="ECO:0007669"/>
    <property type="project" value="TreeGrafter"/>
</dbReference>
<dbReference type="InterPro" id="IPR029045">
    <property type="entry name" value="ClpP/crotonase-like_dom_sf"/>
</dbReference>
<dbReference type="Proteomes" id="UP000076131">
    <property type="component" value="Unassembled WGS sequence"/>
</dbReference>
<dbReference type="STRING" id="416169.RHOFW104T7_10535"/>